<gene>
    <name evidence="5" type="ORF">KI659_02160</name>
</gene>
<proteinExistence type="predicted"/>
<dbReference type="InterPro" id="IPR046544">
    <property type="entry name" value="GH146_SB_dom"/>
</dbReference>
<dbReference type="GO" id="GO:0005975">
    <property type="term" value="P:carbohydrate metabolic process"/>
    <property type="evidence" value="ECO:0007669"/>
    <property type="project" value="InterPro"/>
</dbReference>
<dbReference type="InterPro" id="IPR012878">
    <property type="entry name" value="Beta-AFase-like_GH127_cat"/>
</dbReference>
<evidence type="ECO:0000259" key="3">
    <source>
        <dbReference type="Pfam" id="PF20620"/>
    </source>
</evidence>
<feature type="domain" description="DUF4986" evidence="2">
    <location>
        <begin position="551"/>
        <end position="631"/>
    </location>
</feature>
<dbReference type="Pfam" id="PF20620">
    <property type="entry name" value="DUF6805"/>
    <property type="match status" value="1"/>
</dbReference>
<evidence type="ECO:0000313" key="6">
    <source>
        <dbReference type="Proteomes" id="UP001319104"/>
    </source>
</evidence>
<dbReference type="AlphaFoldDB" id="A0AAP2CG03"/>
<organism evidence="5 6">
    <name type="scientific">Litoribacter ruber</name>
    <dbReference type="NCBI Taxonomy" id="702568"/>
    <lineage>
        <taxon>Bacteria</taxon>
        <taxon>Pseudomonadati</taxon>
        <taxon>Bacteroidota</taxon>
        <taxon>Cytophagia</taxon>
        <taxon>Cytophagales</taxon>
        <taxon>Cyclobacteriaceae</taxon>
        <taxon>Litoribacter</taxon>
    </lineage>
</organism>
<dbReference type="PANTHER" id="PTHR31151">
    <property type="entry name" value="PROLINE-TRNA LIGASE (DUF1680)"/>
    <property type="match status" value="1"/>
</dbReference>
<name>A0AAP2CG03_9BACT</name>
<reference evidence="5 6" key="1">
    <citation type="submission" date="2021-05" db="EMBL/GenBank/DDBJ databases">
        <authorList>
            <person name="Zhang Z.D."/>
            <person name="Osman G."/>
        </authorList>
    </citation>
    <scope>NUCLEOTIDE SEQUENCE [LARGE SCALE GENOMIC DNA]</scope>
    <source>
        <strain evidence="5 6">KCTC 32217</strain>
    </source>
</reference>
<dbReference type="SUPFAM" id="SSF48208">
    <property type="entry name" value="Six-hairpin glycosidases"/>
    <property type="match status" value="1"/>
</dbReference>
<keyword evidence="6" id="KW-1185">Reference proteome</keyword>
<feature type="domain" description="Non-reducing end beta-L-arabinofuranosidase-like GH127 middle" evidence="4">
    <location>
        <begin position="428"/>
        <end position="523"/>
    </location>
</feature>
<protein>
    <submittedName>
        <fullName evidence="5">Glycoside hydrolase family 127 protein</fullName>
    </submittedName>
</protein>
<feature type="domain" description="Non-reducing end beta-L-arabinofuranosidase-like GH127 catalytic" evidence="1">
    <location>
        <begin position="37"/>
        <end position="417"/>
    </location>
</feature>
<dbReference type="Proteomes" id="UP001319104">
    <property type="component" value="Unassembled WGS sequence"/>
</dbReference>
<dbReference type="InterPro" id="IPR008928">
    <property type="entry name" value="6-hairpin_glycosidase_sf"/>
</dbReference>
<dbReference type="RefSeq" id="WP_213943692.1">
    <property type="nucleotide sequence ID" value="NZ_JAHCMY010000001.1"/>
</dbReference>
<dbReference type="EMBL" id="JAHCMY010000001">
    <property type="protein sequence ID" value="MBS9522809.1"/>
    <property type="molecule type" value="Genomic_DNA"/>
</dbReference>
<dbReference type="Pfam" id="PF16375">
    <property type="entry name" value="DUF4986"/>
    <property type="match status" value="1"/>
</dbReference>
<dbReference type="PANTHER" id="PTHR31151:SF0">
    <property type="entry name" value="PROLINE-TRNA LIGASE (DUF1680)"/>
    <property type="match status" value="1"/>
</dbReference>
<sequence>MPSPRTLYSSIVFFYILFYSFSATSQTTELQYFGLDKVKLLDSPFLEAMQVNRSYLMEMDTDRLLSPYMLEAGVEWTADRYGNWENTGLDGHVGGHYLSALAMLYAATGDQEAKERLDYMISNLAIAQQKNGNGYLGGVPGGEKIWEELRERNIDAGTFSLNGKWVPLYNIHKIYAGLRDAYLIAGVPEAKTMLVELTDWFLDLTSSYEERDFQEILISEHGGLNEVFADVAEMTGEQKYLDLAKKMSHHKILFPLAQEEDNLTGMHANTQIPKIIGFQKIAELESNPTYVNASRFFWDNVVNSRSVTIGGNSVREHFHEVDNFAPMLSSEQGPETCNTYNMMRLSEKLFQASPDRKYIDYYERALYNHILSSQHPETGGYVYFTSMRPNHYRVYSQPHNNFWCCVGSGMENHTKYGQVIYAHRPDELFINLFIASELDWKEQGMKIVQDTKFPFEESTTIQLKTDKPKRLSLNIRKPNWLVEEKVELTINGEKQSVEPDPTGYIKLERTWHDGDQVVLSLPMQTTYEKMPDNSNWLSFLHGPIVLAAKTGSDDLTGLFADDSRMGHNASGKLIPLAETEFFKPSLLEKMPEKSNEDFKFLIAEEQTYGNQQPIELIPFFQLHESRYQVYWPVVEEGELDAFKENLLTIDEYLLQLDKITVDFVAAGEQQPESEHEFQGSVTVTGQEDGGFWRSTTNWFEYKLQNKNQEAKKLRISYTKEKVGKPFLIYINDTLLKNELFTPEGTNVTEKDYDISNIQSEELIIRFESIDGFSTEKIKEIRLIRNP</sequence>
<dbReference type="Pfam" id="PF07944">
    <property type="entry name" value="Beta-AFase-like_GH127_cat"/>
    <property type="match status" value="1"/>
</dbReference>
<evidence type="ECO:0000313" key="5">
    <source>
        <dbReference type="EMBL" id="MBS9522809.1"/>
    </source>
</evidence>
<comment type="caution">
    <text evidence="5">The sequence shown here is derived from an EMBL/GenBank/DDBJ whole genome shotgun (WGS) entry which is preliminary data.</text>
</comment>
<evidence type="ECO:0000259" key="4">
    <source>
        <dbReference type="Pfam" id="PF20736"/>
    </source>
</evidence>
<dbReference type="GO" id="GO:0016787">
    <property type="term" value="F:hydrolase activity"/>
    <property type="evidence" value="ECO:0007669"/>
    <property type="project" value="UniProtKB-KW"/>
</dbReference>
<feature type="domain" description="Glycoside hydrolase GH146 substrate-binding" evidence="3">
    <location>
        <begin position="655"/>
        <end position="783"/>
    </location>
</feature>
<evidence type="ECO:0000259" key="2">
    <source>
        <dbReference type="Pfam" id="PF16375"/>
    </source>
</evidence>
<dbReference type="InterPro" id="IPR049046">
    <property type="entry name" value="Beta-AFase-like_GH127_middle"/>
</dbReference>
<evidence type="ECO:0000259" key="1">
    <source>
        <dbReference type="Pfam" id="PF07944"/>
    </source>
</evidence>
<dbReference type="InterPro" id="IPR032275">
    <property type="entry name" value="DUF4986"/>
</dbReference>
<keyword evidence="5" id="KW-0378">Hydrolase</keyword>
<accession>A0AAP2CG03</accession>
<dbReference type="Pfam" id="PF20736">
    <property type="entry name" value="Glyco_hydro127M"/>
    <property type="match status" value="1"/>
</dbReference>